<proteinExistence type="predicted"/>
<reference evidence="3 4" key="1">
    <citation type="journal article" date="2018" name="Nat. Biotechnol.">
        <title>A standardized bacterial taxonomy based on genome phylogeny substantially revises the tree of life.</title>
        <authorList>
            <person name="Parks D.H."/>
            <person name="Chuvochina M."/>
            <person name="Waite D.W."/>
            <person name="Rinke C."/>
            <person name="Skarshewski A."/>
            <person name="Chaumeil P.A."/>
            <person name="Hugenholtz P."/>
        </authorList>
    </citation>
    <scope>NUCLEOTIDE SEQUENCE [LARGE SCALE GENOMIC DNA]</scope>
    <source>
        <strain evidence="1">UBA8707</strain>
        <strain evidence="2">UBA9881</strain>
    </source>
</reference>
<comment type="caution">
    <text evidence="1">The sequence shown here is derived from an EMBL/GenBank/DDBJ whole genome shotgun (WGS) entry which is preliminary data.</text>
</comment>
<gene>
    <name evidence="1" type="ORF">DEF21_13275</name>
    <name evidence="2" type="ORF">DHR80_02955</name>
</gene>
<name>A0A358HUK0_9PROT</name>
<evidence type="ECO:0000313" key="2">
    <source>
        <dbReference type="EMBL" id="HCW66171.1"/>
    </source>
</evidence>
<dbReference type="EMBL" id="DOOG01000111">
    <property type="protein sequence ID" value="HBU98857.1"/>
    <property type="molecule type" value="Genomic_DNA"/>
</dbReference>
<accession>A0A358HUK0</accession>
<evidence type="ECO:0000313" key="1">
    <source>
        <dbReference type="EMBL" id="HBU98857.1"/>
    </source>
</evidence>
<dbReference type="Proteomes" id="UP000264179">
    <property type="component" value="Unassembled WGS sequence"/>
</dbReference>
<dbReference type="Proteomes" id="UP000264753">
    <property type="component" value="Unassembled WGS sequence"/>
</dbReference>
<sequence length="71" mass="7837">MINPERITSLFGPFSFLCRFGGHGDEYGNQAMTDGLGFDAGPMISRLSRVHDISEARNAESKAQVNMVLKF</sequence>
<evidence type="ECO:0000313" key="4">
    <source>
        <dbReference type="Proteomes" id="UP000264753"/>
    </source>
</evidence>
<dbReference type="EMBL" id="DPOP01000027">
    <property type="protein sequence ID" value="HCW66171.1"/>
    <property type="molecule type" value="Genomic_DNA"/>
</dbReference>
<dbReference type="AlphaFoldDB" id="A0A358HUK0"/>
<dbReference type="RefSeq" id="WP_276653654.1">
    <property type="nucleotide sequence ID" value="NZ_DOOG01000111.1"/>
</dbReference>
<evidence type="ECO:0000313" key="3">
    <source>
        <dbReference type="Proteomes" id="UP000264179"/>
    </source>
</evidence>
<protein>
    <submittedName>
        <fullName evidence="1">Uncharacterized protein</fullName>
    </submittedName>
</protein>
<organism evidence="1 4">
    <name type="scientific">Thalassospira lucentensis</name>
    <dbReference type="NCBI Taxonomy" id="168935"/>
    <lineage>
        <taxon>Bacteria</taxon>
        <taxon>Pseudomonadati</taxon>
        <taxon>Pseudomonadota</taxon>
        <taxon>Alphaproteobacteria</taxon>
        <taxon>Rhodospirillales</taxon>
        <taxon>Thalassospiraceae</taxon>
        <taxon>Thalassospira</taxon>
    </lineage>
</organism>